<feature type="domain" description="Aldehyde oxidase/xanthine dehydrogenase a/b hammerhead" evidence="5">
    <location>
        <begin position="22"/>
        <end position="124"/>
    </location>
</feature>
<reference evidence="6 7" key="1">
    <citation type="submission" date="2020-02" db="EMBL/GenBank/DDBJ databases">
        <title>Genome sequencing for Kineobactrum sp. M2.</title>
        <authorList>
            <person name="Park S.-J."/>
        </authorList>
    </citation>
    <scope>NUCLEOTIDE SEQUENCE [LARGE SCALE GENOMIC DNA]</scope>
    <source>
        <strain evidence="6 7">M2</strain>
    </source>
</reference>
<evidence type="ECO:0000313" key="6">
    <source>
        <dbReference type="EMBL" id="QIB67201.1"/>
    </source>
</evidence>
<sequence>MTDTPPCPVMSVPRREAHQKVTGRAHYSSDILLPGQLYAGILRSPHARARVRQVDDCAVRKVAGVRDVITPGDDPGFYWYGEQVPTLGEELRFVGDEIAALTADSEEAATDGLRAFAVDYEVLEPVVGLDDAARDGAPLVYPDKPGNLAAKPRIYSRGDIKAGFAAAEVVVAGTWTTQTALHNALEPHGCNAWWDGELLNLWVSTQSIFTVRDNVASKLGLPLNRVRVHAQHIGGGFGAKQVDWKPTVIAAILARRSNRPVKLMLDREAENLAAGNRNATRQQLRLGATRDGRLCAIAATIDIDGGAYTLGGENSMVAGCYQQLYDCDNVYTEQRQYYSNTGPAVAFRAPGYVEGTAALEQAMDDLARELELDPFALRERNYSSRDQMRDKVYSSPEALRRCYSAARQDFDWPVRSQPATPRKCRGIGMAASVWPAGSRNPPAYATVIVQTDGSVSVLSGTQDIGTGTRTVLAQVAAQALDLPVDQVEVVIGDTATELYAPPSAGSATLATLGPAVHAAALEVRQQVLTLAAQELKAELQLLRLENGTVAGTAESPAVPLRELAGAAPPGSLRANSAIQSKPGAVATCTFAVQCAEVEVDLDTAEITLLRLTCAPDCGAVVNRLLADSQVIGGVTQGLGFALTEARLVDDATGLVLNANLEDYLVPTAADVPPINHAVVNLPDVSENPLGIKGLGEPPMIATAPAIANAVRDALGVRLRDLPLTRRRLLEALKQSGTGR</sequence>
<evidence type="ECO:0000256" key="2">
    <source>
        <dbReference type="ARBA" id="ARBA00022505"/>
    </source>
</evidence>
<comment type="similarity">
    <text evidence="1">Belongs to the xanthine dehydrogenase family.</text>
</comment>
<dbReference type="Gene3D" id="3.90.1170.50">
    <property type="entry name" value="Aldehyde oxidase/xanthine dehydrogenase, a/b hammerhead"/>
    <property type="match status" value="1"/>
</dbReference>
<dbReference type="InterPro" id="IPR000674">
    <property type="entry name" value="Ald_Oxase/Xan_DH_a/b"/>
</dbReference>
<dbReference type="InterPro" id="IPR016208">
    <property type="entry name" value="Ald_Oxase/xanthine_DH-like"/>
</dbReference>
<dbReference type="Gene3D" id="3.30.365.10">
    <property type="entry name" value="Aldehyde oxidase/xanthine dehydrogenase, molybdopterin binding domain"/>
    <property type="match status" value="4"/>
</dbReference>
<evidence type="ECO:0000256" key="1">
    <source>
        <dbReference type="ARBA" id="ARBA00006849"/>
    </source>
</evidence>
<organism evidence="6 7">
    <name type="scientific">Kineobactrum salinum</name>
    <dbReference type="NCBI Taxonomy" id="2708301"/>
    <lineage>
        <taxon>Bacteria</taxon>
        <taxon>Pseudomonadati</taxon>
        <taxon>Pseudomonadota</taxon>
        <taxon>Gammaproteobacteria</taxon>
        <taxon>Cellvibrionales</taxon>
        <taxon>Halieaceae</taxon>
        <taxon>Kineobactrum</taxon>
    </lineage>
</organism>
<dbReference type="Pfam" id="PF02738">
    <property type="entry name" value="MoCoBD_1"/>
    <property type="match status" value="1"/>
</dbReference>
<dbReference type="AlphaFoldDB" id="A0A6C0U515"/>
<dbReference type="Pfam" id="PF20256">
    <property type="entry name" value="MoCoBD_2"/>
    <property type="match status" value="1"/>
</dbReference>
<gene>
    <name evidence="6" type="ORF">G3T16_19105</name>
</gene>
<evidence type="ECO:0000313" key="7">
    <source>
        <dbReference type="Proteomes" id="UP000477680"/>
    </source>
</evidence>
<dbReference type="Proteomes" id="UP000477680">
    <property type="component" value="Chromosome"/>
</dbReference>
<keyword evidence="7" id="KW-1185">Reference proteome</keyword>
<dbReference type="InterPro" id="IPR037165">
    <property type="entry name" value="AldOxase/xan_DH_Mopterin-bd_sf"/>
</dbReference>
<feature type="coiled-coil region" evidence="4">
    <location>
        <begin position="518"/>
        <end position="545"/>
    </location>
</feature>
<dbReference type="EMBL" id="CP048711">
    <property type="protein sequence ID" value="QIB67201.1"/>
    <property type="molecule type" value="Genomic_DNA"/>
</dbReference>
<dbReference type="SMART" id="SM01008">
    <property type="entry name" value="Ald_Xan_dh_C"/>
    <property type="match status" value="1"/>
</dbReference>
<keyword evidence="3" id="KW-0560">Oxidoreductase</keyword>
<dbReference type="GO" id="GO:0016491">
    <property type="term" value="F:oxidoreductase activity"/>
    <property type="evidence" value="ECO:0007669"/>
    <property type="project" value="UniProtKB-KW"/>
</dbReference>
<dbReference type="SUPFAM" id="SSF56003">
    <property type="entry name" value="Molybdenum cofactor-binding domain"/>
    <property type="match status" value="1"/>
</dbReference>
<dbReference type="RefSeq" id="WP_163496628.1">
    <property type="nucleotide sequence ID" value="NZ_CP048711.1"/>
</dbReference>
<evidence type="ECO:0000256" key="3">
    <source>
        <dbReference type="ARBA" id="ARBA00023002"/>
    </source>
</evidence>
<dbReference type="GO" id="GO:0005506">
    <property type="term" value="F:iron ion binding"/>
    <property type="evidence" value="ECO:0007669"/>
    <property type="project" value="InterPro"/>
</dbReference>
<dbReference type="PANTHER" id="PTHR11908">
    <property type="entry name" value="XANTHINE DEHYDROGENASE"/>
    <property type="match status" value="1"/>
</dbReference>
<dbReference type="InterPro" id="IPR008274">
    <property type="entry name" value="AldOxase/xan_DH_MoCoBD1"/>
</dbReference>
<name>A0A6C0U515_9GAMM</name>
<dbReference type="Pfam" id="PF01315">
    <property type="entry name" value="Ald_Xan_dh_C"/>
    <property type="match status" value="1"/>
</dbReference>
<proteinExistence type="inferred from homology"/>
<keyword evidence="4" id="KW-0175">Coiled coil</keyword>
<keyword evidence="2" id="KW-0500">Molybdenum</keyword>
<dbReference type="PANTHER" id="PTHR11908:SF132">
    <property type="entry name" value="ALDEHYDE OXIDASE 1-RELATED"/>
    <property type="match status" value="1"/>
</dbReference>
<dbReference type="InterPro" id="IPR046867">
    <property type="entry name" value="AldOxase/xan_DH_MoCoBD2"/>
</dbReference>
<dbReference type="KEGG" id="kim:G3T16_19105"/>
<dbReference type="InterPro" id="IPR036856">
    <property type="entry name" value="Ald_Oxase/Xan_DH_a/b_sf"/>
</dbReference>
<evidence type="ECO:0000259" key="5">
    <source>
        <dbReference type="SMART" id="SM01008"/>
    </source>
</evidence>
<accession>A0A6C0U515</accession>
<dbReference type="SUPFAM" id="SSF54665">
    <property type="entry name" value="CO dehydrogenase molybdoprotein N-domain-like"/>
    <property type="match status" value="1"/>
</dbReference>
<protein>
    <submittedName>
        <fullName evidence="6">Xanthine dehydrogenase family protein molybdopterin-binding subunit</fullName>
    </submittedName>
</protein>
<evidence type="ECO:0000256" key="4">
    <source>
        <dbReference type="SAM" id="Coils"/>
    </source>
</evidence>